<sequence>MVEIAEPGREATAMGFLGSITAAAQPFGTVITKSVDSYFEIGQKALKRDDHTVHTDLTYAYIIAYLFNITAVAFAFLLPRQKHEAQAMKQNGNKSKLIGTSAVVIFLFSVAWAIMTHLLSLWDSTSCLRIAGGSGC</sequence>
<reference evidence="8" key="1">
    <citation type="submission" date="2017-03" db="EMBL/GenBank/DDBJ databases">
        <title>Phytopthora megakarya and P. palmivora, two closely related causual agents of cacao black pod achieved similar genome size and gene model numbers by different mechanisms.</title>
        <authorList>
            <person name="Ali S."/>
            <person name="Shao J."/>
            <person name="Larry D.J."/>
            <person name="Kronmiller B."/>
            <person name="Shen D."/>
            <person name="Strem M.D."/>
            <person name="Melnick R.L."/>
            <person name="Guiltinan M.J."/>
            <person name="Tyler B.M."/>
            <person name="Meinhardt L.W."/>
            <person name="Bailey B.A."/>
        </authorList>
    </citation>
    <scope>NUCLEOTIDE SEQUENCE [LARGE SCALE GENOMIC DNA]</scope>
    <source>
        <strain evidence="8">zdho120</strain>
    </source>
</reference>
<comment type="caution">
    <text evidence="7">The sequence shown here is derived from an EMBL/GenBank/DDBJ whole genome shotgun (WGS) entry which is preliminary data.</text>
</comment>
<gene>
    <name evidence="7" type="ORF">PHMEG_00030721</name>
</gene>
<evidence type="ECO:0000256" key="4">
    <source>
        <dbReference type="ARBA" id="ARBA00022989"/>
    </source>
</evidence>
<organism evidence="7 8">
    <name type="scientific">Phytophthora megakarya</name>
    <dbReference type="NCBI Taxonomy" id="4795"/>
    <lineage>
        <taxon>Eukaryota</taxon>
        <taxon>Sar</taxon>
        <taxon>Stramenopiles</taxon>
        <taxon>Oomycota</taxon>
        <taxon>Peronosporomycetes</taxon>
        <taxon>Peronosporales</taxon>
        <taxon>Peronosporaceae</taxon>
        <taxon>Phytophthora</taxon>
    </lineage>
</organism>
<evidence type="ECO:0000256" key="6">
    <source>
        <dbReference type="SAM" id="Phobius"/>
    </source>
</evidence>
<evidence type="ECO:0000256" key="1">
    <source>
        <dbReference type="ARBA" id="ARBA00004141"/>
    </source>
</evidence>
<dbReference type="PANTHER" id="PTHR31585">
    <property type="entry name" value="FOLATE-BIOPTERIN TRANSPORTER 1, CHLOROPLASTIC"/>
    <property type="match status" value="1"/>
</dbReference>
<evidence type="ECO:0000256" key="5">
    <source>
        <dbReference type="ARBA" id="ARBA00023136"/>
    </source>
</evidence>
<dbReference type="OrthoDB" id="754047at2759"/>
<keyword evidence="4 6" id="KW-1133">Transmembrane helix</keyword>
<keyword evidence="3 6" id="KW-0812">Transmembrane</keyword>
<evidence type="ECO:0000256" key="2">
    <source>
        <dbReference type="ARBA" id="ARBA00022448"/>
    </source>
</evidence>
<protein>
    <submittedName>
        <fullName evidence="7">Uncharacterized protein</fullName>
    </submittedName>
</protein>
<name>A0A225UZE0_9STRA</name>
<feature type="transmembrane region" description="Helical" evidence="6">
    <location>
        <begin position="97"/>
        <end position="115"/>
    </location>
</feature>
<dbReference type="Proteomes" id="UP000198211">
    <property type="component" value="Unassembled WGS sequence"/>
</dbReference>
<evidence type="ECO:0000256" key="3">
    <source>
        <dbReference type="ARBA" id="ARBA00022692"/>
    </source>
</evidence>
<keyword evidence="5 6" id="KW-0472">Membrane</keyword>
<keyword evidence="8" id="KW-1185">Reference proteome</keyword>
<accession>A0A225UZE0</accession>
<proteinExistence type="predicted"/>
<feature type="transmembrane region" description="Helical" evidence="6">
    <location>
        <begin position="58"/>
        <end position="77"/>
    </location>
</feature>
<comment type="subcellular location">
    <subcellularLocation>
        <location evidence="1">Membrane</location>
        <topology evidence="1">Multi-pass membrane protein</topology>
    </subcellularLocation>
</comment>
<evidence type="ECO:0000313" key="7">
    <source>
        <dbReference type="EMBL" id="OWY98500.1"/>
    </source>
</evidence>
<dbReference type="AlphaFoldDB" id="A0A225UZE0"/>
<dbReference type="EMBL" id="NBNE01009343">
    <property type="protein sequence ID" value="OWY98500.1"/>
    <property type="molecule type" value="Genomic_DNA"/>
</dbReference>
<dbReference type="PANTHER" id="PTHR31585:SF5">
    <property type="entry name" value="RNA-BINDING S4 DOMAIN-CONTAINING PROTEIN"/>
    <property type="match status" value="1"/>
</dbReference>
<dbReference type="GO" id="GO:0016020">
    <property type="term" value="C:membrane"/>
    <property type="evidence" value="ECO:0007669"/>
    <property type="project" value="UniProtKB-SubCell"/>
</dbReference>
<keyword evidence="2" id="KW-0813">Transport</keyword>
<dbReference type="InterPro" id="IPR039309">
    <property type="entry name" value="BT1"/>
</dbReference>
<evidence type="ECO:0000313" key="8">
    <source>
        <dbReference type="Proteomes" id="UP000198211"/>
    </source>
</evidence>